<gene>
    <name evidence="20" type="ORF">LY60_00233</name>
</gene>
<dbReference type="InterPro" id="IPR003660">
    <property type="entry name" value="HAMP_dom"/>
</dbReference>
<keyword evidence="8 15" id="KW-0812">Transmembrane</keyword>
<dbReference type="InterPro" id="IPR000014">
    <property type="entry name" value="PAS"/>
</dbReference>
<evidence type="ECO:0000313" key="20">
    <source>
        <dbReference type="EMBL" id="TWH83622.1"/>
    </source>
</evidence>
<dbReference type="SMART" id="SM00091">
    <property type="entry name" value="PAS"/>
    <property type="match status" value="1"/>
</dbReference>
<dbReference type="PROSITE" id="PS50109">
    <property type="entry name" value="HIS_KIN"/>
    <property type="match status" value="1"/>
</dbReference>
<evidence type="ECO:0000256" key="8">
    <source>
        <dbReference type="ARBA" id="ARBA00022692"/>
    </source>
</evidence>
<keyword evidence="14 15" id="KW-0472">Membrane</keyword>
<feature type="domain" description="PAC" evidence="18">
    <location>
        <begin position="311"/>
        <end position="364"/>
    </location>
</feature>
<dbReference type="SMART" id="SM00388">
    <property type="entry name" value="HisKA"/>
    <property type="match status" value="1"/>
</dbReference>
<feature type="domain" description="Histidine kinase" evidence="16">
    <location>
        <begin position="368"/>
        <end position="581"/>
    </location>
</feature>
<organism evidence="20 21">
    <name type="scientific">Sedimentibacter saalensis</name>
    <dbReference type="NCBI Taxonomy" id="130788"/>
    <lineage>
        <taxon>Bacteria</taxon>
        <taxon>Bacillati</taxon>
        <taxon>Bacillota</taxon>
        <taxon>Tissierellia</taxon>
        <taxon>Sedimentibacter</taxon>
    </lineage>
</organism>
<dbReference type="Gene3D" id="6.10.340.10">
    <property type="match status" value="1"/>
</dbReference>
<dbReference type="CDD" id="cd00075">
    <property type="entry name" value="HATPase"/>
    <property type="match status" value="1"/>
</dbReference>
<dbReference type="EC" id="2.7.13.3" evidence="4"/>
<evidence type="ECO:0000259" key="17">
    <source>
        <dbReference type="PROSITE" id="PS50112"/>
    </source>
</evidence>
<evidence type="ECO:0000256" key="4">
    <source>
        <dbReference type="ARBA" id="ARBA00012438"/>
    </source>
</evidence>
<dbReference type="SMART" id="SM00387">
    <property type="entry name" value="HATPase_c"/>
    <property type="match status" value="1"/>
</dbReference>
<dbReference type="InterPro" id="IPR003661">
    <property type="entry name" value="HisK_dim/P_dom"/>
</dbReference>
<evidence type="ECO:0000256" key="6">
    <source>
        <dbReference type="ARBA" id="ARBA00022553"/>
    </source>
</evidence>
<dbReference type="NCBIfam" id="TIGR00229">
    <property type="entry name" value="sensory_box"/>
    <property type="match status" value="1"/>
</dbReference>
<dbReference type="CDD" id="cd06225">
    <property type="entry name" value="HAMP"/>
    <property type="match status" value="1"/>
</dbReference>
<dbReference type="InterPro" id="IPR035965">
    <property type="entry name" value="PAS-like_dom_sf"/>
</dbReference>
<dbReference type="InterPro" id="IPR003594">
    <property type="entry name" value="HATPase_dom"/>
</dbReference>
<dbReference type="GO" id="GO:0005524">
    <property type="term" value="F:ATP binding"/>
    <property type="evidence" value="ECO:0007669"/>
    <property type="project" value="UniProtKB-KW"/>
</dbReference>
<keyword evidence="5" id="KW-1003">Cell membrane</keyword>
<dbReference type="AlphaFoldDB" id="A0A562JK28"/>
<dbReference type="FunFam" id="1.10.287.130:FF:000008">
    <property type="entry name" value="Two-component sensor histidine kinase"/>
    <property type="match status" value="1"/>
</dbReference>
<dbReference type="Gene3D" id="3.30.565.10">
    <property type="entry name" value="Histidine kinase-like ATPase, C-terminal domain"/>
    <property type="match status" value="1"/>
</dbReference>
<dbReference type="CDD" id="cd00082">
    <property type="entry name" value="HisKA"/>
    <property type="match status" value="1"/>
</dbReference>
<dbReference type="SUPFAM" id="SSF47384">
    <property type="entry name" value="Homodimeric domain of signal transducing histidine kinase"/>
    <property type="match status" value="1"/>
</dbReference>
<dbReference type="Pfam" id="PF00512">
    <property type="entry name" value="HisKA"/>
    <property type="match status" value="1"/>
</dbReference>
<dbReference type="PROSITE" id="PS50113">
    <property type="entry name" value="PAC"/>
    <property type="match status" value="1"/>
</dbReference>
<evidence type="ECO:0000256" key="5">
    <source>
        <dbReference type="ARBA" id="ARBA00022475"/>
    </source>
</evidence>
<keyword evidence="21" id="KW-1185">Reference proteome</keyword>
<keyword evidence="13" id="KW-0902">Two-component regulatory system</keyword>
<proteinExistence type="predicted"/>
<name>A0A562JK28_9FIRM</name>
<keyword evidence="12 15" id="KW-1133">Transmembrane helix</keyword>
<evidence type="ECO:0000256" key="12">
    <source>
        <dbReference type="ARBA" id="ARBA00022989"/>
    </source>
</evidence>
<dbReference type="GO" id="GO:0000156">
    <property type="term" value="F:phosphorelay response regulator activity"/>
    <property type="evidence" value="ECO:0007669"/>
    <property type="project" value="TreeGrafter"/>
</dbReference>
<dbReference type="SUPFAM" id="SSF55874">
    <property type="entry name" value="ATPase domain of HSP90 chaperone/DNA topoisomerase II/histidine kinase"/>
    <property type="match status" value="1"/>
</dbReference>
<evidence type="ECO:0000256" key="1">
    <source>
        <dbReference type="ARBA" id="ARBA00000085"/>
    </source>
</evidence>
<keyword evidence="11" id="KW-0067">ATP-binding</keyword>
<dbReference type="GO" id="GO:0005886">
    <property type="term" value="C:plasma membrane"/>
    <property type="evidence" value="ECO:0007669"/>
    <property type="project" value="UniProtKB-SubCell"/>
</dbReference>
<protein>
    <recommendedName>
        <fullName evidence="4">histidine kinase</fullName>
        <ecNumber evidence="4">2.7.13.3</ecNumber>
    </recommendedName>
</protein>
<comment type="caution">
    <text evidence="20">The sequence shown here is derived from an EMBL/GenBank/DDBJ whole genome shotgun (WGS) entry which is preliminary data.</text>
</comment>
<evidence type="ECO:0000256" key="9">
    <source>
        <dbReference type="ARBA" id="ARBA00022741"/>
    </source>
</evidence>
<dbReference type="GO" id="GO:0007234">
    <property type="term" value="P:osmosensory signaling via phosphorelay pathway"/>
    <property type="evidence" value="ECO:0007669"/>
    <property type="project" value="TreeGrafter"/>
</dbReference>
<dbReference type="PANTHER" id="PTHR42878:SF7">
    <property type="entry name" value="SENSOR HISTIDINE KINASE GLRK"/>
    <property type="match status" value="1"/>
</dbReference>
<feature type="transmembrane region" description="Helical" evidence="15">
    <location>
        <begin position="166"/>
        <end position="189"/>
    </location>
</feature>
<dbReference type="Pfam" id="PF13426">
    <property type="entry name" value="PAS_9"/>
    <property type="match status" value="1"/>
</dbReference>
<dbReference type="EMBL" id="VLKH01000001">
    <property type="protein sequence ID" value="TWH83622.1"/>
    <property type="molecule type" value="Genomic_DNA"/>
</dbReference>
<dbReference type="GO" id="GO:0000155">
    <property type="term" value="F:phosphorelay sensor kinase activity"/>
    <property type="evidence" value="ECO:0007669"/>
    <property type="project" value="InterPro"/>
</dbReference>
<dbReference type="PANTHER" id="PTHR42878">
    <property type="entry name" value="TWO-COMPONENT HISTIDINE KINASE"/>
    <property type="match status" value="1"/>
</dbReference>
<evidence type="ECO:0000256" key="3">
    <source>
        <dbReference type="ARBA" id="ARBA00004236"/>
    </source>
</evidence>
<sequence length="582" mass="66212">MKNLLIRRITILISIAILISSVLVAFLGVLLWEGIKADNRVKEFVPAISVVAECTIQYQDGNISKDTYEKILMNSLKEYIRGYSVLNADGTVVFTAEGLKDSTINTMMNKSLDEVLNGHETYEKIYQSKLNPAALVGVPIVKEDKSIGAVFVLVDMADFLPERKRFFQSLLIAMIVVIPFVIVLSYVVLKRITKPVKNVVEAAISMSQGDFSARADETLKGEIGLLGRTLNKMSIDLYKNVSQLFIEKNRLHQVLNSLDEGMIAVDENKKITHFNKVFLEMFELTEDEVKGKNVDDIHVINDELYELTQAIEGKYSIVKNYENDNVIMRIVIASIQDEKDNVVGAVVLFRDITELEKLEKMRRDYVANVSHELRSPLTSIRGLIEPLMDSFVTDEDDIKRYYKIIYKESLRLSRLVDDIMELSRLQMNEAVIEKTSVDLDSIIEMVYERYNLYDEEINLVYNPAPLPKVYTNYDRIEQILVILLDNAYKFTQKGGQIEIITEVRPKDVLVTVKDTGTGIKKEDLPFVFDRFYKSDKSRTKKGSGLGLSIAKEILNLMGEKIKVKSEYGAGSSFEFTVQICDL</sequence>
<evidence type="ECO:0000259" key="18">
    <source>
        <dbReference type="PROSITE" id="PS50113"/>
    </source>
</evidence>
<dbReference type="InterPro" id="IPR036097">
    <property type="entry name" value="HisK_dim/P_sf"/>
</dbReference>
<dbReference type="InterPro" id="IPR050351">
    <property type="entry name" value="BphY/WalK/GraS-like"/>
</dbReference>
<keyword evidence="9" id="KW-0547">Nucleotide-binding</keyword>
<dbReference type="InterPro" id="IPR004358">
    <property type="entry name" value="Sig_transdc_His_kin-like_C"/>
</dbReference>
<evidence type="ECO:0000256" key="10">
    <source>
        <dbReference type="ARBA" id="ARBA00022777"/>
    </source>
</evidence>
<accession>A0A562JK28</accession>
<dbReference type="Gene3D" id="3.30.450.20">
    <property type="entry name" value="PAS domain"/>
    <property type="match status" value="1"/>
</dbReference>
<dbReference type="SUPFAM" id="SSF55785">
    <property type="entry name" value="PYP-like sensor domain (PAS domain)"/>
    <property type="match status" value="1"/>
</dbReference>
<feature type="domain" description="HAMP" evidence="19">
    <location>
        <begin position="190"/>
        <end position="242"/>
    </location>
</feature>
<dbReference type="FunFam" id="3.30.565.10:FF:000006">
    <property type="entry name" value="Sensor histidine kinase WalK"/>
    <property type="match status" value="1"/>
</dbReference>
<evidence type="ECO:0000256" key="7">
    <source>
        <dbReference type="ARBA" id="ARBA00022679"/>
    </source>
</evidence>
<keyword evidence="6" id="KW-0597">Phosphoprotein</keyword>
<dbReference type="Proteomes" id="UP000315343">
    <property type="component" value="Unassembled WGS sequence"/>
</dbReference>
<evidence type="ECO:0000256" key="11">
    <source>
        <dbReference type="ARBA" id="ARBA00022840"/>
    </source>
</evidence>
<evidence type="ECO:0000259" key="19">
    <source>
        <dbReference type="PROSITE" id="PS50885"/>
    </source>
</evidence>
<evidence type="ECO:0000256" key="2">
    <source>
        <dbReference type="ARBA" id="ARBA00004141"/>
    </source>
</evidence>
<dbReference type="SMART" id="SM00304">
    <property type="entry name" value="HAMP"/>
    <property type="match status" value="1"/>
</dbReference>
<dbReference type="OrthoDB" id="9813151at2"/>
<dbReference type="CDD" id="cd00130">
    <property type="entry name" value="PAS"/>
    <property type="match status" value="1"/>
</dbReference>
<comment type="subcellular location">
    <subcellularLocation>
        <location evidence="3">Cell membrane</location>
    </subcellularLocation>
    <subcellularLocation>
        <location evidence="2">Membrane</location>
        <topology evidence="2">Multi-pass membrane protein</topology>
    </subcellularLocation>
</comment>
<dbReference type="InterPro" id="IPR036890">
    <property type="entry name" value="HATPase_C_sf"/>
</dbReference>
<dbReference type="InterPro" id="IPR000700">
    <property type="entry name" value="PAS-assoc_C"/>
</dbReference>
<reference evidence="20 21" key="1">
    <citation type="submission" date="2019-07" db="EMBL/GenBank/DDBJ databases">
        <title>Genomic Encyclopedia of Type Strains, Phase I: the one thousand microbial genomes (KMG-I) project.</title>
        <authorList>
            <person name="Kyrpides N."/>
        </authorList>
    </citation>
    <scope>NUCLEOTIDE SEQUENCE [LARGE SCALE GENOMIC DNA]</scope>
    <source>
        <strain evidence="20 21">DSM 13558</strain>
    </source>
</reference>
<dbReference type="RefSeq" id="WP_145078814.1">
    <property type="nucleotide sequence ID" value="NZ_VLKH01000001.1"/>
</dbReference>
<feature type="domain" description="PAS" evidence="17">
    <location>
        <begin position="247"/>
        <end position="293"/>
    </location>
</feature>
<evidence type="ECO:0000313" key="21">
    <source>
        <dbReference type="Proteomes" id="UP000315343"/>
    </source>
</evidence>
<dbReference type="InterPro" id="IPR005467">
    <property type="entry name" value="His_kinase_dom"/>
</dbReference>
<dbReference type="PROSITE" id="PS50885">
    <property type="entry name" value="HAMP"/>
    <property type="match status" value="1"/>
</dbReference>
<evidence type="ECO:0000256" key="14">
    <source>
        <dbReference type="ARBA" id="ARBA00023136"/>
    </source>
</evidence>
<comment type="catalytic activity">
    <reaction evidence="1">
        <text>ATP + protein L-histidine = ADP + protein N-phospho-L-histidine.</text>
        <dbReference type="EC" id="2.7.13.3"/>
    </reaction>
</comment>
<dbReference type="PROSITE" id="PS50112">
    <property type="entry name" value="PAS"/>
    <property type="match status" value="1"/>
</dbReference>
<evidence type="ECO:0000259" key="16">
    <source>
        <dbReference type="PROSITE" id="PS50109"/>
    </source>
</evidence>
<keyword evidence="7" id="KW-0808">Transferase</keyword>
<evidence type="ECO:0000256" key="15">
    <source>
        <dbReference type="SAM" id="Phobius"/>
    </source>
</evidence>
<evidence type="ECO:0000256" key="13">
    <source>
        <dbReference type="ARBA" id="ARBA00023012"/>
    </source>
</evidence>
<dbReference type="Gene3D" id="1.10.287.130">
    <property type="match status" value="1"/>
</dbReference>
<dbReference type="GO" id="GO:0030295">
    <property type="term" value="F:protein kinase activator activity"/>
    <property type="evidence" value="ECO:0007669"/>
    <property type="project" value="TreeGrafter"/>
</dbReference>
<keyword evidence="10 20" id="KW-0418">Kinase</keyword>
<dbReference type="SUPFAM" id="SSF158472">
    <property type="entry name" value="HAMP domain-like"/>
    <property type="match status" value="1"/>
</dbReference>
<dbReference type="PRINTS" id="PR00344">
    <property type="entry name" value="BCTRLSENSOR"/>
</dbReference>
<dbReference type="Pfam" id="PF02518">
    <property type="entry name" value="HATPase_c"/>
    <property type="match status" value="1"/>
</dbReference>
<feature type="transmembrane region" description="Helical" evidence="15">
    <location>
        <begin position="6"/>
        <end position="32"/>
    </location>
</feature>
<dbReference type="Pfam" id="PF00672">
    <property type="entry name" value="HAMP"/>
    <property type="match status" value="1"/>
</dbReference>